<sequence>MYRKTSVSNAGLQTEYREKGGPGFVLGKFKSAVEFVIFGGHLGGFTFMSCSSGTGNFVKLSGLLGEIHRCALVKMSMNGKFPASTCRLPANSRLKKAKEIMHRSNSFKKWNRYLIFLWLLGFFSVGFIWFLTSFNGVPSEGTEKIPPSCEDNARILLQHFNVSKNQLHALASFFYESDQVAFLECSRHSGPEKPSSDDITCALNVLCSKKPDFEKQMWVAKSSELKDQCPVRVENTPSAHDLSFPVHDSYVVLNAVSSLPWEHHTSRKGLVLGKFESAVEFVIFGGHLGGFTFMSCSSGTGNFVKLSGLHGEIHRCALVKMSMNGKLPASTCRLPANSRLKKAKEIMHRSNSFKKWNRYLIFLWLLGFFSVGFIWFLTSFNGVPSEGNEKIPPSCEDNARILLQHFNVSKNQLHALASFFYESDQNTSRRTAPGVQSKDHCENLSFCMVKGCWLLLVGLVLSCQIPGVRLKLWRSRESEPALLQPVPQKLQLLLQQKHQQQAQGPPKGAGKWRKKLLIISVLMGILTSIWLFWHLNQKINLRREETLANMCDERARMLQDQFNVSMNHVHALALLVSTFHHGKHPSAVDQKTFGEYTERTAFERPLTSGVAYALKVLHSEREQFEKQHGWTIKKMETEDQTLVQDCLTENLDPAPIKDEYAPVIFSQETVSHIVSIDMMSGKEDRENILRARATGKGVLTSPFKLLKSNHVGVVLTFAVYNKDLPPDATPELRIEATVGYLGASYDVPSLVEKLLHQLASKQTIVANVYDTTNSSARISMYGTDVTDTGLLHFLATVSHEIRTPMNGVLGMLKMLMDTDLDAVQRDYAETAHASGKDLISLINEVLDQAKIESGRLELEDVPFDLRCLLDNVLSLSSDKSNDKGIELAVYVSDRVPEVVVGDPGRFRQIIINLVGNSIKFTQDKGHIFVSVHLVDEVKGACDVGDKVLQQGLNLVQDMSSKTYNTLSGFPVVDRWRSWENFKTLNSKDAVEDPEKIKLLVTVEDTGVGIHLGDQDRIFTPFVQADSSTSRHYGGTGIGLSISKHLVELMHGEIGFVSEPGIGSTFSFTGSFAKGEVSSLDSRWKQYDPVVSEFQGLRALVVDNRSIRAEVTGYHLRRLGISLDVTSSMESTCTYLSNACGTSDFAHLAMILIDKDAWNQETVLQFSSLLKEHRQNGRLNVSTNFPKIFLLATAMTPLERSKLKTAGFVDNVLMKPLRLSVIVACFQELLGNGRKDQVHRKKTTLGTLLREKRILVVDDNKVNRRVAEGALKKYGAIVSCVEKGQDALDKLRPPHNFDACFMDLQMPEMDGFEATRQIRSVETQVNENIASGEASIDMYGNVSYWHIPILAMTADVIQATNEECMKCGMDGYVSKPFEEEQLYSAVAEEWYHAAKPFDITQNRYAEVASMILLLTVLNEKPWKNSNPSDLLFVIHFLAKFFHVSSSLCWKIVTKSTWFEDCQAPVGSLVAPSSFKWIIDLLIFNLIHIQGIYSSKAHGRDEWVTGF</sequence>
<dbReference type="InterPro" id="IPR042240">
    <property type="entry name" value="CHASE_sf"/>
</dbReference>
<evidence type="ECO:0000259" key="12">
    <source>
        <dbReference type="PROSITE" id="PS50109"/>
    </source>
</evidence>
<evidence type="ECO:0000256" key="5">
    <source>
        <dbReference type="ARBA" id="ARBA00022679"/>
    </source>
</evidence>
<keyword evidence="6 11" id="KW-0812">Transmembrane</keyword>
<dbReference type="InterPro" id="IPR036097">
    <property type="entry name" value="HisK_dim/P_sf"/>
</dbReference>
<evidence type="ECO:0000313" key="15">
    <source>
        <dbReference type="EMBL" id="PPR83081.1"/>
    </source>
</evidence>
<dbReference type="InterPro" id="IPR036890">
    <property type="entry name" value="HATPase_C_sf"/>
</dbReference>
<dbReference type="SUPFAM" id="SSF47384">
    <property type="entry name" value="Homodimeric domain of signal transducing histidine kinase"/>
    <property type="match status" value="1"/>
</dbReference>
<dbReference type="InterPro" id="IPR001789">
    <property type="entry name" value="Sig_transdc_resp-reg_receiver"/>
</dbReference>
<dbReference type="InterPro" id="IPR006189">
    <property type="entry name" value="CHASE_dom"/>
</dbReference>
<feature type="transmembrane region" description="Helical" evidence="11">
    <location>
        <begin position="359"/>
        <end position="378"/>
    </location>
</feature>
<evidence type="ECO:0000256" key="4">
    <source>
        <dbReference type="ARBA" id="ARBA00022553"/>
    </source>
</evidence>
<keyword evidence="7" id="KW-0418">Kinase</keyword>
<dbReference type="InterPro" id="IPR003661">
    <property type="entry name" value="HisK_dim/P_dom"/>
</dbReference>
<dbReference type="SMART" id="SM00387">
    <property type="entry name" value="HATPase_c"/>
    <property type="match status" value="1"/>
</dbReference>
<dbReference type="FunFam" id="3.30.450.350:FF:000001">
    <property type="entry name" value="Histidine kinase 4"/>
    <property type="match status" value="1"/>
</dbReference>
<dbReference type="Gene3D" id="1.10.287.130">
    <property type="match status" value="1"/>
</dbReference>
<evidence type="ECO:0000256" key="2">
    <source>
        <dbReference type="ARBA" id="ARBA00004127"/>
    </source>
</evidence>
<evidence type="ECO:0000256" key="10">
    <source>
        <dbReference type="PROSITE-ProRule" id="PRU00169"/>
    </source>
</evidence>
<evidence type="ECO:0000259" key="13">
    <source>
        <dbReference type="PROSITE" id="PS50110"/>
    </source>
</evidence>
<keyword evidence="5" id="KW-0808">Transferase</keyword>
<dbReference type="Pfam" id="PF00072">
    <property type="entry name" value="Response_reg"/>
    <property type="match status" value="1"/>
</dbReference>
<dbReference type="GO" id="GO:0012505">
    <property type="term" value="C:endomembrane system"/>
    <property type="evidence" value="ECO:0007669"/>
    <property type="project" value="UniProtKB-SubCell"/>
</dbReference>
<dbReference type="SMART" id="SM00448">
    <property type="entry name" value="REC"/>
    <property type="match status" value="1"/>
</dbReference>
<dbReference type="PROSITE" id="PS50109">
    <property type="entry name" value="HIS_KIN"/>
    <property type="match status" value="1"/>
</dbReference>
<evidence type="ECO:0000256" key="1">
    <source>
        <dbReference type="ARBA" id="ARBA00000085"/>
    </source>
</evidence>
<dbReference type="CDD" id="cd17546">
    <property type="entry name" value="REC_hyHK_CKI1_RcsC-like"/>
    <property type="match status" value="1"/>
</dbReference>
<dbReference type="InterPro" id="IPR004358">
    <property type="entry name" value="Sig_transdc_His_kin-like_C"/>
</dbReference>
<dbReference type="CDD" id="cd00082">
    <property type="entry name" value="HisKA"/>
    <property type="match status" value="1"/>
</dbReference>
<dbReference type="Gene3D" id="3.40.50.2300">
    <property type="match status" value="1"/>
</dbReference>
<dbReference type="SUPFAM" id="SSF52172">
    <property type="entry name" value="CheY-like"/>
    <property type="match status" value="2"/>
</dbReference>
<dbReference type="Pfam" id="PF03924">
    <property type="entry name" value="CHASE"/>
    <property type="match status" value="1"/>
</dbReference>
<dbReference type="Pfam" id="PF00512">
    <property type="entry name" value="HisKA"/>
    <property type="match status" value="1"/>
</dbReference>
<feature type="domain" description="Response regulatory" evidence="13">
    <location>
        <begin position="1097"/>
        <end position="1229"/>
    </location>
</feature>
<feature type="modified residue" description="4-aspartylphosphate" evidence="10">
    <location>
        <position position="1153"/>
    </location>
</feature>
<dbReference type="EMBL" id="KZ670533">
    <property type="protein sequence ID" value="PPR83081.1"/>
    <property type="molecule type" value="Genomic_DNA"/>
</dbReference>
<accession>A0A2P5VW66</accession>
<dbReference type="PANTHER" id="PTHR43719:SF35">
    <property type="entry name" value="HISTIDINE KINASE 2"/>
    <property type="match status" value="1"/>
</dbReference>
<dbReference type="PROSITE" id="PS50839">
    <property type="entry name" value="CHASE"/>
    <property type="match status" value="1"/>
</dbReference>
<evidence type="ECO:0000256" key="3">
    <source>
        <dbReference type="ARBA" id="ARBA00012438"/>
    </source>
</evidence>
<gene>
    <name evidence="15" type="ORF">GOBAR_AA37634</name>
</gene>
<evidence type="ECO:0000313" key="16">
    <source>
        <dbReference type="Proteomes" id="UP000239757"/>
    </source>
</evidence>
<feature type="domain" description="Response regulatory" evidence="13">
    <location>
        <begin position="1252"/>
        <end position="1389"/>
    </location>
</feature>
<keyword evidence="8 11" id="KW-1133">Transmembrane helix</keyword>
<dbReference type="SMART" id="SM01079">
    <property type="entry name" value="CHASE"/>
    <property type="match status" value="1"/>
</dbReference>
<dbReference type="Gene3D" id="3.30.450.350">
    <property type="entry name" value="CHASE domain"/>
    <property type="match status" value="1"/>
</dbReference>
<dbReference type="InterPro" id="IPR011006">
    <property type="entry name" value="CheY-like_superfamily"/>
</dbReference>
<comment type="catalytic activity">
    <reaction evidence="1">
        <text>ATP + protein L-histidine = ADP + protein N-phospho-L-histidine.</text>
        <dbReference type="EC" id="2.7.13.3"/>
    </reaction>
</comment>
<dbReference type="Gene3D" id="6.10.250.1190">
    <property type="match status" value="3"/>
</dbReference>
<feature type="domain" description="CHASE" evidence="14">
    <location>
        <begin position="584"/>
        <end position="783"/>
    </location>
</feature>
<dbReference type="PRINTS" id="PR00344">
    <property type="entry name" value="BCTRLSENSOR"/>
</dbReference>
<comment type="subcellular location">
    <subcellularLocation>
        <location evidence="2">Endomembrane system</location>
        <topology evidence="2">Multi-pass membrane protein</topology>
    </subcellularLocation>
</comment>
<evidence type="ECO:0000256" key="9">
    <source>
        <dbReference type="ARBA" id="ARBA00023136"/>
    </source>
</evidence>
<feature type="domain" description="Histidine kinase" evidence="12">
    <location>
        <begin position="796"/>
        <end position="1073"/>
    </location>
</feature>
<dbReference type="GO" id="GO:0000155">
    <property type="term" value="F:phosphorelay sensor kinase activity"/>
    <property type="evidence" value="ECO:0007669"/>
    <property type="project" value="InterPro"/>
</dbReference>
<dbReference type="Gene3D" id="3.30.565.10">
    <property type="entry name" value="Histidine kinase-like ATPase, C-terminal domain"/>
    <property type="match status" value="1"/>
</dbReference>
<dbReference type="CDD" id="cd16922">
    <property type="entry name" value="HATPase_EvgS-ArcB-TorS-like"/>
    <property type="match status" value="1"/>
</dbReference>
<dbReference type="InterPro" id="IPR005467">
    <property type="entry name" value="His_kinase_dom"/>
</dbReference>
<protein>
    <recommendedName>
        <fullName evidence="3">histidine kinase</fullName>
        <ecNumber evidence="3">2.7.13.3</ecNumber>
    </recommendedName>
</protein>
<dbReference type="Proteomes" id="UP000239757">
    <property type="component" value="Unassembled WGS sequence"/>
</dbReference>
<keyword evidence="9 11" id="KW-0472">Membrane</keyword>
<keyword evidence="4 10" id="KW-0597">Phosphoprotein</keyword>
<dbReference type="EC" id="2.7.13.3" evidence="3"/>
<evidence type="ECO:0000256" key="8">
    <source>
        <dbReference type="ARBA" id="ARBA00022989"/>
    </source>
</evidence>
<dbReference type="Pfam" id="PF24896">
    <property type="entry name" value="Receiver_CRE1"/>
    <property type="match status" value="1"/>
</dbReference>
<dbReference type="GO" id="GO:0005634">
    <property type="term" value="C:nucleus"/>
    <property type="evidence" value="ECO:0007669"/>
    <property type="project" value="TreeGrafter"/>
</dbReference>
<dbReference type="InterPro" id="IPR003594">
    <property type="entry name" value="HATPase_dom"/>
</dbReference>
<evidence type="ECO:0000259" key="14">
    <source>
        <dbReference type="PROSITE" id="PS50839"/>
    </source>
</evidence>
<dbReference type="SMART" id="SM00388">
    <property type="entry name" value="HisKA"/>
    <property type="match status" value="1"/>
</dbReference>
<feature type="transmembrane region" description="Helical" evidence="11">
    <location>
        <begin position="113"/>
        <end position="131"/>
    </location>
</feature>
<dbReference type="SUPFAM" id="SSF55874">
    <property type="entry name" value="ATPase domain of HSP90 chaperone/DNA topoisomerase II/histidine kinase"/>
    <property type="match status" value="1"/>
</dbReference>
<reference evidence="15 16" key="1">
    <citation type="submission" date="2015-01" db="EMBL/GenBank/DDBJ databases">
        <title>Genome of allotetraploid Gossypium barbadense reveals genomic plasticity and fiber elongation in cotton evolution.</title>
        <authorList>
            <person name="Chen X."/>
            <person name="Liu X."/>
            <person name="Zhao B."/>
            <person name="Zheng H."/>
            <person name="Hu Y."/>
            <person name="Lu G."/>
            <person name="Yang C."/>
            <person name="Chen J."/>
            <person name="Shan C."/>
            <person name="Zhang L."/>
            <person name="Zhou Y."/>
            <person name="Wang L."/>
            <person name="Guo W."/>
            <person name="Bai Y."/>
            <person name="Ruan J."/>
            <person name="Shangguan X."/>
            <person name="Mao Y."/>
            <person name="Jiang J."/>
            <person name="Zhu Y."/>
            <person name="Lei J."/>
            <person name="Kang H."/>
            <person name="Chen S."/>
            <person name="He X."/>
            <person name="Wang R."/>
            <person name="Wang Y."/>
            <person name="Chen J."/>
            <person name="Wang L."/>
            <person name="Yu S."/>
            <person name="Wang B."/>
            <person name="Wei J."/>
            <person name="Song S."/>
            <person name="Lu X."/>
            <person name="Gao Z."/>
            <person name="Gu W."/>
            <person name="Deng X."/>
            <person name="Ma D."/>
            <person name="Wang S."/>
            <person name="Liang W."/>
            <person name="Fang L."/>
            <person name="Cai C."/>
            <person name="Zhu X."/>
            <person name="Zhou B."/>
            <person name="Zhang Y."/>
            <person name="Chen Z."/>
            <person name="Xu S."/>
            <person name="Zhu R."/>
            <person name="Wang S."/>
            <person name="Zhang T."/>
            <person name="Zhao G."/>
        </authorList>
    </citation>
    <scope>NUCLEOTIDE SEQUENCE [LARGE SCALE GENOMIC DNA]</scope>
    <source>
        <strain evidence="16">cv. Xinhai21</strain>
        <tissue evidence="15">Leaf</tissue>
    </source>
</reference>
<dbReference type="PANTHER" id="PTHR43719">
    <property type="entry name" value="TWO-COMPONENT HISTIDINE KINASE"/>
    <property type="match status" value="1"/>
</dbReference>
<dbReference type="InterPro" id="IPR050956">
    <property type="entry name" value="2C_system_His_kinase"/>
</dbReference>
<evidence type="ECO:0000256" key="6">
    <source>
        <dbReference type="ARBA" id="ARBA00022692"/>
    </source>
</evidence>
<dbReference type="OrthoDB" id="10266508at2759"/>
<dbReference type="PROSITE" id="PS50110">
    <property type="entry name" value="RESPONSE_REGULATORY"/>
    <property type="match status" value="2"/>
</dbReference>
<organism evidence="15 16">
    <name type="scientific">Gossypium barbadense</name>
    <name type="common">Sea Island cotton</name>
    <name type="synonym">Hibiscus barbadensis</name>
    <dbReference type="NCBI Taxonomy" id="3634"/>
    <lineage>
        <taxon>Eukaryota</taxon>
        <taxon>Viridiplantae</taxon>
        <taxon>Streptophyta</taxon>
        <taxon>Embryophyta</taxon>
        <taxon>Tracheophyta</taxon>
        <taxon>Spermatophyta</taxon>
        <taxon>Magnoliopsida</taxon>
        <taxon>eudicotyledons</taxon>
        <taxon>Gunneridae</taxon>
        <taxon>Pentapetalae</taxon>
        <taxon>rosids</taxon>
        <taxon>malvids</taxon>
        <taxon>Malvales</taxon>
        <taxon>Malvaceae</taxon>
        <taxon>Malvoideae</taxon>
        <taxon>Gossypium</taxon>
    </lineage>
</organism>
<feature type="modified residue" description="4-aspartylphosphate" evidence="10">
    <location>
        <position position="1302"/>
    </location>
</feature>
<dbReference type="Pfam" id="PF02518">
    <property type="entry name" value="HATPase_c"/>
    <property type="match status" value="1"/>
</dbReference>
<evidence type="ECO:0000256" key="11">
    <source>
        <dbReference type="SAM" id="Phobius"/>
    </source>
</evidence>
<name>A0A2P5VW66_GOSBA</name>
<evidence type="ECO:0000256" key="7">
    <source>
        <dbReference type="ARBA" id="ARBA00022777"/>
    </source>
</evidence>
<dbReference type="InterPro" id="IPR056839">
    <property type="entry name" value="Receiver_AHK4/CRE1_1st"/>
</dbReference>
<proteinExistence type="predicted"/>
<feature type="transmembrane region" description="Helical" evidence="11">
    <location>
        <begin position="516"/>
        <end position="533"/>
    </location>
</feature>